<feature type="domain" description="Ubiquitin-like" evidence="4">
    <location>
        <begin position="1"/>
        <end position="66"/>
    </location>
</feature>
<dbReference type="Gene3D" id="3.10.20.90">
    <property type="entry name" value="Phosphatidylinositol 3-kinase Catalytic Subunit, Chain A, domain 1"/>
    <property type="match status" value="1"/>
</dbReference>
<proteinExistence type="predicted"/>
<name>A0AAV1HYF5_9CHLO</name>
<evidence type="ECO:0000259" key="4">
    <source>
        <dbReference type="PROSITE" id="PS50053"/>
    </source>
</evidence>
<evidence type="ECO:0000256" key="3">
    <source>
        <dbReference type="SAM" id="MobiDB-lite"/>
    </source>
</evidence>
<evidence type="ECO:0000256" key="2">
    <source>
        <dbReference type="SAM" id="Coils"/>
    </source>
</evidence>
<feature type="compositionally biased region" description="Polar residues" evidence="3">
    <location>
        <begin position="1053"/>
        <end position="1064"/>
    </location>
</feature>
<feature type="compositionally biased region" description="Low complexity" evidence="3">
    <location>
        <begin position="956"/>
        <end position="969"/>
    </location>
</feature>
<feature type="compositionally biased region" description="Polar residues" evidence="3">
    <location>
        <begin position="1017"/>
        <end position="1027"/>
    </location>
</feature>
<dbReference type="PANTHER" id="PTHR13222:SF1">
    <property type="entry name" value="RB1-INDUCIBLE COILED-COIL PROTEIN 1"/>
    <property type="match status" value="1"/>
</dbReference>
<dbReference type="PROSITE" id="PS50053">
    <property type="entry name" value="UBIQUITIN_2"/>
    <property type="match status" value="1"/>
</dbReference>
<dbReference type="GO" id="GO:0034045">
    <property type="term" value="C:phagophore assembly site membrane"/>
    <property type="evidence" value="ECO:0007669"/>
    <property type="project" value="TreeGrafter"/>
</dbReference>
<reference evidence="5 6" key="1">
    <citation type="submission" date="2023-10" db="EMBL/GenBank/DDBJ databases">
        <authorList>
            <person name="Maclean D."/>
            <person name="Macfadyen A."/>
        </authorList>
    </citation>
    <scope>NUCLEOTIDE SEQUENCE [LARGE SCALE GENOMIC DNA]</scope>
</reference>
<feature type="compositionally biased region" description="Low complexity" evidence="3">
    <location>
        <begin position="842"/>
        <end position="863"/>
    </location>
</feature>
<keyword evidence="2" id="KW-0175">Coiled coil</keyword>
<dbReference type="GO" id="GO:0019901">
    <property type="term" value="F:protein kinase binding"/>
    <property type="evidence" value="ECO:0007669"/>
    <property type="project" value="TreeGrafter"/>
</dbReference>
<dbReference type="InterPro" id="IPR045326">
    <property type="entry name" value="ATG17-like_dom"/>
</dbReference>
<comment type="caution">
    <text evidence="5">The sequence shown here is derived from an EMBL/GenBank/DDBJ whole genome shotgun (WGS) entry which is preliminary data.</text>
</comment>
<dbReference type="GO" id="GO:1990316">
    <property type="term" value="C:Atg1/ULK1 kinase complex"/>
    <property type="evidence" value="ECO:0007669"/>
    <property type="project" value="TreeGrafter"/>
</dbReference>
<dbReference type="GO" id="GO:0034727">
    <property type="term" value="P:piecemeal microautophagy of the nucleus"/>
    <property type="evidence" value="ECO:0007669"/>
    <property type="project" value="TreeGrafter"/>
</dbReference>
<feature type="compositionally biased region" description="Low complexity" evidence="3">
    <location>
        <begin position="743"/>
        <end position="755"/>
    </location>
</feature>
<dbReference type="InterPro" id="IPR040040">
    <property type="entry name" value="ATG11"/>
</dbReference>
<dbReference type="InterPro" id="IPR000626">
    <property type="entry name" value="Ubiquitin-like_dom"/>
</dbReference>
<dbReference type="AlphaFoldDB" id="A0AAV1HYF5"/>
<dbReference type="GO" id="GO:0000045">
    <property type="term" value="P:autophagosome assembly"/>
    <property type="evidence" value="ECO:0007669"/>
    <property type="project" value="InterPro"/>
</dbReference>
<protein>
    <recommendedName>
        <fullName evidence="4">Ubiquitin-like domain-containing protein</fullName>
    </recommendedName>
</protein>
<gene>
    <name evidence="5" type="ORF">CVIRNUC_001758</name>
</gene>
<dbReference type="EMBL" id="CAUYUE010000002">
    <property type="protein sequence ID" value="CAK0747340.1"/>
    <property type="molecule type" value="Genomic_DNA"/>
</dbReference>
<dbReference type="Proteomes" id="UP001314263">
    <property type="component" value="Unassembled WGS sequence"/>
</dbReference>
<dbReference type="GO" id="GO:0060090">
    <property type="term" value="F:molecular adaptor activity"/>
    <property type="evidence" value="ECO:0007669"/>
    <property type="project" value="TreeGrafter"/>
</dbReference>
<feature type="compositionally biased region" description="Basic and acidic residues" evidence="3">
    <location>
        <begin position="790"/>
        <end position="802"/>
    </location>
</feature>
<dbReference type="Pfam" id="PF04108">
    <property type="entry name" value="ATG17_like"/>
    <property type="match status" value="1"/>
</dbReference>
<evidence type="ECO:0000313" key="5">
    <source>
        <dbReference type="EMBL" id="CAK0747340.1"/>
    </source>
</evidence>
<sequence length="1143" mass="119152">MVLMRIFLAHSGRTLEVDVQASTRVDALQLTLVSPCEIPAADQILIQSGKPLDAKKTLGAYGLPAGPGSRVEDVFLYSKALMRQDAPVPQPERLSPISVAEIRPGQVPYEPHMLDAAASPLMSALPQYERSFQDHLSTGQAYLGATHDRLREAARLAQEMAVQAAAIEAARSNVEHHYSYICTHFKDFMAWFQAQARGHAEVLGRFERDLALLAAVAILPGAQTEQLRTLADLVPREQYCDWAAKCSACHDNLASKVKGVDGMFQALSTDIEALFMTGPSVDLGSLGIELQNMQAHVTQEECLMQVLQSDCAQVQRVVQEAVRQLSAPASASSAATPLDNCQLMEAMNNSHNAQLLPRVRLLDQQVTAFCQRCMDSKNAMTLDVVSHLRSISSQQSRIRGLRSKLGILREATAKQDTAVAHLLFVRRVPAVYRQCLAECMRRVAFGELFAGQAGQLAERMGRLRAKEAAKREDFLKHAKGYVPRPVLGGMGLLGQPPHCQISVPTSEPGLLSVTLEDIQNVPISAEASDASRSSIIVGGPQQPSTPTSARAEDLAASAAAFASSLGAHEAEGEAEGEGGSSAPRSLEMENARLRAEVATQYAHEAARSLLAGDSSHLAASVQKSLQIGEPQAGSSMDQAAVSRFRAALAAKDEVEAHLESELAAARAQAASYEHRIRQLEGRLLRSAMRMSPSASMRGSLRSSGSRSPSSSFSGGSSHLPPVSEGLEGSSARQSLADARDAAPEAAALPSASESRMTQEERAIAAPRQTTSTPEESGARLPKPAQLPEATEEKATHGARDELASASAAGSSKQEQEQRGHGSTPQAEMAALREATQAAAPIEADAAQATSQAAAPAGNLGNAPTSRPDALRSETRPVSKVSDGWQQPAAPAADAVQDAGGSSGSGAQDLSSRAVITGAGNAQASESTTAQAVSSPLVAADVSQTPGESVRSDIKGDSAASAGSGVIGASHEPADSMAPAGSQEGARGFPAVKGPATTGKGDPQLLQAKVAQPDLPSEQGQHSITPATKDQHTGISAAAREPGCSAEAAGPPSDSLSRADYTNTPFAAAAQAGQPVSGMETGSEPEDARSTSTDLSSLPFAASTAVSGLTGMPSMPAPSPLLEAPSMPQPSLPSPAAAADTRDS</sequence>
<feature type="region of interest" description="Disordered" evidence="3">
    <location>
        <begin position="925"/>
        <end position="1143"/>
    </location>
</feature>
<dbReference type="GO" id="GO:0034517">
    <property type="term" value="P:ribophagy"/>
    <property type="evidence" value="ECO:0007669"/>
    <property type="project" value="TreeGrafter"/>
</dbReference>
<dbReference type="PANTHER" id="PTHR13222">
    <property type="entry name" value="RB1-INDUCIBLE COILED-COIL"/>
    <property type="match status" value="1"/>
</dbReference>
<dbReference type="SUPFAM" id="SSF54236">
    <property type="entry name" value="Ubiquitin-like"/>
    <property type="match status" value="1"/>
</dbReference>
<feature type="compositionally biased region" description="Low complexity" evidence="3">
    <location>
        <begin position="689"/>
        <end position="717"/>
    </location>
</feature>
<evidence type="ECO:0000256" key="1">
    <source>
        <dbReference type="ARBA" id="ARBA00023006"/>
    </source>
</evidence>
<dbReference type="GO" id="GO:0000422">
    <property type="term" value="P:autophagy of mitochondrion"/>
    <property type="evidence" value="ECO:0007669"/>
    <property type="project" value="TreeGrafter"/>
</dbReference>
<keyword evidence="6" id="KW-1185">Reference proteome</keyword>
<keyword evidence="1" id="KW-0072">Autophagy</keyword>
<feature type="region of interest" description="Disordered" evidence="3">
    <location>
        <begin position="842"/>
        <end position="909"/>
    </location>
</feature>
<feature type="region of interest" description="Disordered" evidence="3">
    <location>
        <begin position="689"/>
        <end position="827"/>
    </location>
</feature>
<accession>A0AAV1HYF5</accession>
<organism evidence="5 6">
    <name type="scientific">Coccomyxa viridis</name>
    <dbReference type="NCBI Taxonomy" id="1274662"/>
    <lineage>
        <taxon>Eukaryota</taxon>
        <taxon>Viridiplantae</taxon>
        <taxon>Chlorophyta</taxon>
        <taxon>core chlorophytes</taxon>
        <taxon>Trebouxiophyceae</taxon>
        <taxon>Trebouxiophyceae incertae sedis</taxon>
        <taxon>Coccomyxaceae</taxon>
        <taxon>Coccomyxa</taxon>
    </lineage>
</organism>
<evidence type="ECO:0000313" key="6">
    <source>
        <dbReference type="Proteomes" id="UP001314263"/>
    </source>
</evidence>
<feature type="region of interest" description="Disordered" evidence="3">
    <location>
        <begin position="529"/>
        <end position="552"/>
    </location>
</feature>
<dbReference type="GO" id="GO:0061709">
    <property type="term" value="P:reticulophagy"/>
    <property type="evidence" value="ECO:0007669"/>
    <property type="project" value="TreeGrafter"/>
</dbReference>
<feature type="compositionally biased region" description="Low complexity" evidence="3">
    <location>
        <begin position="882"/>
        <end position="909"/>
    </location>
</feature>
<dbReference type="InterPro" id="IPR029071">
    <property type="entry name" value="Ubiquitin-like_domsf"/>
</dbReference>
<feature type="compositionally biased region" description="Low complexity" evidence="3">
    <location>
        <begin position="1133"/>
        <end position="1143"/>
    </location>
</feature>
<feature type="coiled-coil region" evidence="2">
    <location>
        <begin position="655"/>
        <end position="682"/>
    </location>
</feature>